<reference evidence="3 4" key="1">
    <citation type="journal article" date="2008" name="PLoS ONE">
        <title>Environmental adaptation: genomic analysis of the piezotolerant and psychrotolerant deep-sea iron reducing bacterium Shewanella piezotolerans WP3.</title>
        <authorList>
            <person name="Wang F."/>
            <person name="Wang J."/>
            <person name="Jian H."/>
            <person name="Zhang B."/>
            <person name="Li S."/>
            <person name="Wang F."/>
            <person name="Zeng X."/>
            <person name="Gao L."/>
            <person name="Bartlett D.H."/>
            <person name="Yu J."/>
            <person name="Hu S."/>
            <person name="Xiao X."/>
        </authorList>
    </citation>
    <scope>NUCLEOTIDE SEQUENCE [LARGE SCALE GENOMIC DNA]</scope>
    <source>
        <strain evidence="4">WP3 / JCM 13877</strain>
    </source>
</reference>
<dbReference type="PANTHER" id="PTHR43283">
    <property type="entry name" value="BETA-LACTAMASE-RELATED"/>
    <property type="match status" value="1"/>
</dbReference>
<evidence type="ECO:0000313" key="4">
    <source>
        <dbReference type="Proteomes" id="UP000000753"/>
    </source>
</evidence>
<dbReference type="InterPro" id="IPR001466">
    <property type="entry name" value="Beta-lactam-related"/>
</dbReference>
<protein>
    <submittedName>
        <fullName evidence="3">Beta-lactamase</fullName>
    </submittedName>
</protein>
<dbReference type="eggNOG" id="COG1680">
    <property type="taxonomic scope" value="Bacteria"/>
</dbReference>
<dbReference type="InterPro" id="IPR050789">
    <property type="entry name" value="Diverse_Enzym_Activities"/>
</dbReference>
<dbReference type="Gene3D" id="3.40.710.10">
    <property type="entry name" value="DD-peptidase/beta-lactamase superfamily"/>
    <property type="match status" value="1"/>
</dbReference>
<evidence type="ECO:0000313" key="3">
    <source>
        <dbReference type="EMBL" id="ACJ30379.1"/>
    </source>
</evidence>
<keyword evidence="1" id="KW-0472">Membrane</keyword>
<accession>B8CS89</accession>
<dbReference type="InterPro" id="IPR012338">
    <property type="entry name" value="Beta-lactam/transpept-like"/>
</dbReference>
<keyword evidence="1" id="KW-0812">Transmembrane</keyword>
<name>B8CS89_SHEPW</name>
<dbReference type="AlphaFoldDB" id="B8CS89"/>
<dbReference type="HOGENOM" id="CLU_852319_0_0_6"/>
<feature type="domain" description="Beta-lactamase-related" evidence="2">
    <location>
        <begin position="23"/>
        <end position="299"/>
    </location>
</feature>
<sequence length="326" mass="35893">MEDFSAIDKYVNAAKKEIGLPSGTAIAVVKEGEIVYEGYFGYANIKENKKVTAETAFYIASITKPMFALSTLLLEHNGDIKDSTSMAEMFPKQDFLNIDADKVQLKHLMSCSSGIENDAFLNTLAFTGNHNLKQRHTLLSASAKNETNPLGQFEYTNLGFNIASVWVDDFYAQGWQKILSETIYQPLGMNHTSSYMSDATKKGIAVARPYGLTGKDPTAILPFEKSDITMHAAGGTIATASDLGLFLIAQLNQGIVNGKQVFPAEVIKKSHQQLVSHNASFLDFKRTGYAWGWQIGPYKEVECFIILVVLLVLIPTALLFQSIILV</sequence>
<dbReference type="KEGG" id="swp:swp_3693"/>
<gene>
    <name evidence="3" type="ordered locus">swp_3693</name>
</gene>
<dbReference type="Proteomes" id="UP000000753">
    <property type="component" value="Chromosome"/>
</dbReference>
<dbReference type="STRING" id="225849.swp_3693"/>
<organism evidence="3 4">
    <name type="scientific">Shewanella piezotolerans (strain WP3 / JCM 13877)</name>
    <dbReference type="NCBI Taxonomy" id="225849"/>
    <lineage>
        <taxon>Bacteria</taxon>
        <taxon>Pseudomonadati</taxon>
        <taxon>Pseudomonadota</taxon>
        <taxon>Gammaproteobacteria</taxon>
        <taxon>Alteromonadales</taxon>
        <taxon>Shewanellaceae</taxon>
        <taxon>Shewanella</taxon>
    </lineage>
</organism>
<evidence type="ECO:0000256" key="1">
    <source>
        <dbReference type="SAM" id="Phobius"/>
    </source>
</evidence>
<evidence type="ECO:0000259" key="2">
    <source>
        <dbReference type="Pfam" id="PF00144"/>
    </source>
</evidence>
<dbReference type="Pfam" id="PF00144">
    <property type="entry name" value="Beta-lactamase"/>
    <property type="match status" value="1"/>
</dbReference>
<dbReference type="SUPFAM" id="SSF56601">
    <property type="entry name" value="beta-lactamase/transpeptidase-like"/>
    <property type="match status" value="1"/>
</dbReference>
<keyword evidence="1" id="KW-1133">Transmembrane helix</keyword>
<proteinExistence type="predicted"/>
<feature type="transmembrane region" description="Helical" evidence="1">
    <location>
        <begin position="304"/>
        <end position="325"/>
    </location>
</feature>
<keyword evidence="4" id="KW-1185">Reference proteome</keyword>
<dbReference type="EMBL" id="CP000472">
    <property type="protein sequence ID" value="ACJ30379.1"/>
    <property type="molecule type" value="Genomic_DNA"/>
</dbReference>